<evidence type="ECO:0000256" key="2">
    <source>
        <dbReference type="ARBA" id="ARBA00023027"/>
    </source>
</evidence>
<evidence type="ECO:0000256" key="4">
    <source>
        <dbReference type="SAM" id="SignalP"/>
    </source>
</evidence>
<evidence type="ECO:0000256" key="1">
    <source>
        <dbReference type="ARBA" id="ARBA00023002"/>
    </source>
</evidence>
<evidence type="ECO:0000256" key="3">
    <source>
        <dbReference type="PIRSR" id="PIRSR000103-1"/>
    </source>
</evidence>
<feature type="domain" description="6-phosphogluconate dehydrogenase NADP-binding" evidence="5">
    <location>
        <begin position="5"/>
        <end position="163"/>
    </location>
</feature>
<feature type="signal peptide" evidence="4">
    <location>
        <begin position="1"/>
        <end position="18"/>
    </location>
</feature>
<dbReference type="EMBL" id="JAAGRR010000112">
    <property type="protein sequence ID" value="NDY43038.1"/>
    <property type="molecule type" value="Genomic_DNA"/>
</dbReference>
<sequence length="291" mass="29854">MQRRCGFIGLGIMGRAMALNLVRAGFDVTVWNRTAAKCEELAAAGARVADGPAAVAAACPVTFAMVADPAAAEAVCLGPGGVVEGLGPGKGYVDMSTVDPGTSRRIGAAVAAAAGRFLEAPVAGSRKPAEEGTLVIFAAGDPSLLEEVRPAFDVLSKRVFYLGETGRAAQLKLLNNLVMGGMMAALAEGISLAEGMDLPAETLLEVLDSGPMANGLFRLKGAAMVEGRFPAAFPLKHMQKDLRLALAEGDRHARPLPVTAAVNALFVGARGMGLGEADFAAVLEAVRGRRG</sequence>
<protein>
    <submittedName>
        <fullName evidence="7">NAD(P)-dependent oxidoreductase</fullName>
    </submittedName>
</protein>
<dbReference type="GO" id="GO:0016491">
    <property type="term" value="F:oxidoreductase activity"/>
    <property type="evidence" value="ECO:0007669"/>
    <property type="project" value="UniProtKB-KW"/>
</dbReference>
<dbReference type="InterPro" id="IPR006115">
    <property type="entry name" value="6PGDH_NADP-bd"/>
</dbReference>
<keyword evidence="2" id="KW-0520">NAD</keyword>
<dbReference type="GO" id="GO:0050661">
    <property type="term" value="F:NADP binding"/>
    <property type="evidence" value="ECO:0007669"/>
    <property type="project" value="InterPro"/>
</dbReference>
<dbReference type="SUPFAM" id="SSF51735">
    <property type="entry name" value="NAD(P)-binding Rossmann-fold domains"/>
    <property type="match status" value="1"/>
</dbReference>
<dbReference type="InterPro" id="IPR008927">
    <property type="entry name" value="6-PGluconate_DH-like_C_sf"/>
</dbReference>
<dbReference type="PANTHER" id="PTHR43580">
    <property type="entry name" value="OXIDOREDUCTASE GLYR1-RELATED"/>
    <property type="match status" value="1"/>
</dbReference>
<keyword evidence="4" id="KW-0732">Signal</keyword>
<dbReference type="Pfam" id="PF03446">
    <property type="entry name" value="NAD_binding_2"/>
    <property type="match status" value="1"/>
</dbReference>
<evidence type="ECO:0000313" key="8">
    <source>
        <dbReference type="Proteomes" id="UP000469346"/>
    </source>
</evidence>
<organism evidence="7 8">
    <name type="scientific">Dissulfurirhabdus thermomarina</name>
    <dbReference type="NCBI Taxonomy" id="1765737"/>
    <lineage>
        <taxon>Bacteria</taxon>
        <taxon>Deltaproteobacteria</taxon>
        <taxon>Dissulfurirhabdaceae</taxon>
        <taxon>Dissulfurirhabdus</taxon>
    </lineage>
</organism>
<dbReference type="InterPro" id="IPR036291">
    <property type="entry name" value="NAD(P)-bd_dom_sf"/>
</dbReference>
<dbReference type="InterPro" id="IPR029154">
    <property type="entry name" value="HIBADH-like_NADP-bd"/>
</dbReference>
<evidence type="ECO:0000259" key="5">
    <source>
        <dbReference type="Pfam" id="PF03446"/>
    </source>
</evidence>
<dbReference type="Gene3D" id="1.10.1040.10">
    <property type="entry name" value="N-(1-d-carboxylethyl)-l-norvaline Dehydrogenase, domain 2"/>
    <property type="match status" value="1"/>
</dbReference>
<evidence type="ECO:0000259" key="6">
    <source>
        <dbReference type="Pfam" id="PF14833"/>
    </source>
</evidence>
<proteinExistence type="predicted"/>
<evidence type="ECO:0000313" key="7">
    <source>
        <dbReference type="EMBL" id="NDY43038.1"/>
    </source>
</evidence>
<keyword evidence="1" id="KW-0560">Oxidoreductase</keyword>
<dbReference type="FunFam" id="3.40.50.720:FF:000058">
    <property type="entry name" value="Putative oxidoreductase GLYR1 homolog"/>
    <property type="match status" value="1"/>
</dbReference>
<dbReference type="RefSeq" id="WP_163299159.1">
    <property type="nucleotide sequence ID" value="NZ_JAAGRR010000112.1"/>
</dbReference>
<dbReference type="Proteomes" id="UP000469346">
    <property type="component" value="Unassembled WGS sequence"/>
</dbReference>
<dbReference type="InterPro" id="IPR051265">
    <property type="entry name" value="HIBADH-related_NP60_sf"/>
</dbReference>
<dbReference type="SUPFAM" id="SSF48179">
    <property type="entry name" value="6-phosphogluconate dehydrogenase C-terminal domain-like"/>
    <property type="match status" value="1"/>
</dbReference>
<dbReference type="PROSITE" id="PS00895">
    <property type="entry name" value="3_HYDROXYISOBUT_DH"/>
    <property type="match status" value="1"/>
</dbReference>
<dbReference type="Gene3D" id="3.40.50.720">
    <property type="entry name" value="NAD(P)-binding Rossmann-like Domain"/>
    <property type="match status" value="1"/>
</dbReference>
<gene>
    <name evidence="7" type="ORF">G3N55_09310</name>
</gene>
<dbReference type="InterPro" id="IPR013328">
    <property type="entry name" value="6PGD_dom2"/>
</dbReference>
<accession>A0A6N9TPR2</accession>
<reference evidence="7 8" key="1">
    <citation type="submission" date="2020-02" db="EMBL/GenBank/DDBJ databases">
        <title>Comparative genomics of sulfur disproportionating microorganisms.</title>
        <authorList>
            <person name="Ward L.M."/>
            <person name="Bertran E."/>
            <person name="Johnston D.T."/>
        </authorList>
    </citation>
    <scope>NUCLEOTIDE SEQUENCE [LARGE SCALE GENOMIC DNA]</scope>
    <source>
        <strain evidence="7 8">DSM 100025</strain>
    </source>
</reference>
<feature type="chain" id="PRO_5027071070" evidence="4">
    <location>
        <begin position="19"/>
        <end position="291"/>
    </location>
</feature>
<comment type="caution">
    <text evidence="7">The sequence shown here is derived from an EMBL/GenBank/DDBJ whole genome shotgun (WGS) entry which is preliminary data.</text>
</comment>
<dbReference type="AlphaFoldDB" id="A0A6N9TPR2"/>
<keyword evidence="8" id="KW-1185">Reference proteome</keyword>
<dbReference type="PANTHER" id="PTHR43580:SF2">
    <property type="entry name" value="CYTOKINE-LIKE NUCLEAR FACTOR N-PAC"/>
    <property type="match status" value="1"/>
</dbReference>
<dbReference type="InterPro" id="IPR002204">
    <property type="entry name" value="3-OH-isobutyrate_DH-rel_CS"/>
</dbReference>
<dbReference type="GO" id="GO:0016054">
    <property type="term" value="P:organic acid catabolic process"/>
    <property type="evidence" value="ECO:0007669"/>
    <property type="project" value="UniProtKB-ARBA"/>
</dbReference>
<feature type="active site" evidence="3">
    <location>
        <position position="172"/>
    </location>
</feature>
<dbReference type="GO" id="GO:0051287">
    <property type="term" value="F:NAD binding"/>
    <property type="evidence" value="ECO:0007669"/>
    <property type="project" value="InterPro"/>
</dbReference>
<dbReference type="PIRSF" id="PIRSF000103">
    <property type="entry name" value="HIBADH"/>
    <property type="match status" value="1"/>
</dbReference>
<dbReference type="InterPro" id="IPR015815">
    <property type="entry name" value="HIBADH-related"/>
</dbReference>
<name>A0A6N9TPR2_DISTH</name>
<dbReference type="Pfam" id="PF14833">
    <property type="entry name" value="NAD_binding_11"/>
    <property type="match status" value="1"/>
</dbReference>
<feature type="domain" description="3-hydroxyisobutyrate dehydrogenase-like NAD-binding" evidence="6">
    <location>
        <begin position="166"/>
        <end position="285"/>
    </location>
</feature>